<accession>A0ABP0TPF6</accession>
<organism evidence="1 2">
    <name type="scientific">Sphagnum troendelagicum</name>
    <dbReference type="NCBI Taxonomy" id="128251"/>
    <lineage>
        <taxon>Eukaryota</taxon>
        <taxon>Viridiplantae</taxon>
        <taxon>Streptophyta</taxon>
        <taxon>Embryophyta</taxon>
        <taxon>Bryophyta</taxon>
        <taxon>Sphagnophytina</taxon>
        <taxon>Sphagnopsida</taxon>
        <taxon>Sphagnales</taxon>
        <taxon>Sphagnaceae</taxon>
        <taxon>Sphagnum</taxon>
    </lineage>
</organism>
<name>A0ABP0TPF6_9BRYO</name>
<gene>
    <name evidence="1" type="ORF">CSSPTR1EN2_LOCUS6069</name>
</gene>
<proteinExistence type="predicted"/>
<protein>
    <submittedName>
        <fullName evidence="1">Uncharacterized protein</fullName>
    </submittedName>
</protein>
<sequence length="109" mass="12662">MEKSSKEFLALVDTFYVFVVQQREATTQNHETTKLMNHIAEWLGAISSAPSGGFAKATIKVRLPNSFARKETKTKRVRPWLHQVEVYMETQHLNSDKEWIHFAQTLLKE</sequence>
<evidence type="ECO:0000313" key="1">
    <source>
        <dbReference type="EMBL" id="CAK9201762.1"/>
    </source>
</evidence>
<dbReference type="Proteomes" id="UP001497512">
    <property type="component" value="Chromosome 13"/>
</dbReference>
<dbReference type="EMBL" id="OZ019905">
    <property type="protein sequence ID" value="CAK9201762.1"/>
    <property type="molecule type" value="Genomic_DNA"/>
</dbReference>
<evidence type="ECO:0000313" key="2">
    <source>
        <dbReference type="Proteomes" id="UP001497512"/>
    </source>
</evidence>
<reference evidence="1" key="1">
    <citation type="submission" date="2024-02" db="EMBL/GenBank/DDBJ databases">
        <authorList>
            <consortium name="ELIXIR-Norway"/>
            <consortium name="Elixir Norway"/>
        </authorList>
    </citation>
    <scope>NUCLEOTIDE SEQUENCE</scope>
</reference>
<keyword evidence="2" id="KW-1185">Reference proteome</keyword>